<keyword evidence="4" id="KW-1185">Reference proteome</keyword>
<keyword evidence="1" id="KW-0472">Membrane</keyword>
<dbReference type="GO" id="GO:0043328">
    <property type="term" value="P:protein transport to vacuole involved in ubiquitin-dependent protein catabolic process via the multivesicular body sorting pathway"/>
    <property type="evidence" value="ECO:0007669"/>
    <property type="project" value="TreeGrafter"/>
</dbReference>
<dbReference type="EMBL" id="BPLR01000266">
    <property type="protein sequence ID" value="GIY93429.1"/>
    <property type="molecule type" value="Genomic_DNA"/>
</dbReference>
<reference evidence="3 4" key="1">
    <citation type="submission" date="2021-06" db="EMBL/GenBank/DDBJ databases">
        <title>Caerostris extrusa draft genome.</title>
        <authorList>
            <person name="Kono N."/>
            <person name="Arakawa K."/>
        </authorList>
    </citation>
    <scope>NUCLEOTIDE SEQUENCE [LARGE SCALE GENOMIC DNA]</scope>
</reference>
<dbReference type="PANTHER" id="PTHR23030:SF30">
    <property type="entry name" value="TYROSINE-PROTEIN PHOSPHATASE NON-RECEPTOR TYPE 23"/>
    <property type="match status" value="1"/>
</dbReference>
<dbReference type="AlphaFoldDB" id="A0AAV4XFP1"/>
<evidence type="ECO:0000259" key="2">
    <source>
        <dbReference type="PROSITE" id="PS51180"/>
    </source>
</evidence>
<evidence type="ECO:0000313" key="4">
    <source>
        <dbReference type="Proteomes" id="UP001054945"/>
    </source>
</evidence>
<gene>
    <name evidence="3" type="primary">PTPN23</name>
    <name evidence="3" type="ORF">CEXT_780581</name>
</gene>
<organism evidence="3 4">
    <name type="scientific">Caerostris extrusa</name>
    <name type="common">Bark spider</name>
    <name type="synonym">Caerostris bankana</name>
    <dbReference type="NCBI Taxonomy" id="172846"/>
    <lineage>
        <taxon>Eukaryota</taxon>
        <taxon>Metazoa</taxon>
        <taxon>Ecdysozoa</taxon>
        <taxon>Arthropoda</taxon>
        <taxon>Chelicerata</taxon>
        <taxon>Arachnida</taxon>
        <taxon>Araneae</taxon>
        <taxon>Araneomorphae</taxon>
        <taxon>Entelegynae</taxon>
        <taxon>Araneoidea</taxon>
        <taxon>Araneidae</taxon>
        <taxon>Caerostris</taxon>
    </lineage>
</organism>
<dbReference type="Proteomes" id="UP001054945">
    <property type="component" value="Unassembled WGS sequence"/>
</dbReference>
<keyword evidence="1" id="KW-0812">Transmembrane</keyword>
<comment type="caution">
    <text evidence="3">The sequence shown here is derived from an EMBL/GenBank/DDBJ whole genome shotgun (WGS) entry which is preliminary data.</text>
</comment>
<feature type="transmembrane region" description="Helical" evidence="1">
    <location>
        <begin position="98"/>
        <end position="120"/>
    </location>
</feature>
<evidence type="ECO:0000256" key="1">
    <source>
        <dbReference type="SAM" id="Phobius"/>
    </source>
</evidence>
<accession>A0AAV4XFP1</accession>
<name>A0AAV4XFP1_CAEEX</name>
<dbReference type="GO" id="GO:0032456">
    <property type="term" value="P:endocytic recycling"/>
    <property type="evidence" value="ECO:0007669"/>
    <property type="project" value="TreeGrafter"/>
</dbReference>
<dbReference type="Gene3D" id="1.25.40.280">
    <property type="entry name" value="alix/aip1 like domains"/>
    <property type="match status" value="1"/>
</dbReference>
<dbReference type="Pfam" id="PF03097">
    <property type="entry name" value="BRO1"/>
    <property type="match status" value="1"/>
</dbReference>
<dbReference type="GO" id="GO:0045022">
    <property type="term" value="P:early endosome to late endosome transport"/>
    <property type="evidence" value="ECO:0007669"/>
    <property type="project" value="TreeGrafter"/>
</dbReference>
<dbReference type="GO" id="GO:0005768">
    <property type="term" value="C:endosome"/>
    <property type="evidence" value="ECO:0007669"/>
    <property type="project" value="TreeGrafter"/>
</dbReference>
<sequence>MSYYTSIAHLYMGNQAEENEKWGERVAWYQSAFDHLNETFKIAKNMDREDLNEPLTFTMDVIGGKHSSSKKENEFVYHDKVPSLNSLPELKGASLVKGIPLVLLILMCQVQISLLVLFLWKLTKLPSLYRCFNIFLD</sequence>
<dbReference type="InterPro" id="IPR038499">
    <property type="entry name" value="BRO1_sf"/>
</dbReference>
<evidence type="ECO:0000313" key="3">
    <source>
        <dbReference type="EMBL" id="GIY93429.1"/>
    </source>
</evidence>
<keyword evidence="1" id="KW-1133">Transmembrane helix</keyword>
<proteinExistence type="predicted"/>
<protein>
    <submittedName>
        <fullName evidence="3">Tyrosine-protein phosphatase non-receptor type 23</fullName>
    </submittedName>
</protein>
<dbReference type="PROSITE" id="PS51180">
    <property type="entry name" value="BRO1"/>
    <property type="match status" value="1"/>
</dbReference>
<dbReference type="InterPro" id="IPR004328">
    <property type="entry name" value="BRO1_dom"/>
</dbReference>
<feature type="domain" description="BRO1" evidence="2">
    <location>
        <begin position="1"/>
        <end position="137"/>
    </location>
</feature>
<dbReference type="PANTHER" id="PTHR23030">
    <property type="entry name" value="PCD6 INTERACTING PROTEIN-RELATED"/>
    <property type="match status" value="1"/>
</dbReference>